<organism evidence="2">
    <name type="scientific">marine sediment metagenome</name>
    <dbReference type="NCBI Taxonomy" id="412755"/>
    <lineage>
        <taxon>unclassified sequences</taxon>
        <taxon>metagenomes</taxon>
        <taxon>ecological metagenomes</taxon>
    </lineage>
</organism>
<evidence type="ECO:0000313" key="2">
    <source>
        <dbReference type="EMBL" id="KKL18803.1"/>
    </source>
</evidence>
<feature type="non-terminal residue" evidence="2">
    <location>
        <position position="282"/>
    </location>
</feature>
<accession>A0A0F9E420</accession>
<dbReference type="EMBL" id="LAZR01038729">
    <property type="protein sequence ID" value="KKL18803.1"/>
    <property type="molecule type" value="Genomic_DNA"/>
</dbReference>
<proteinExistence type="predicted"/>
<gene>
    <name evidence="2" type="ORF">LCGC14_2471870</name>
</gene>
<feature type="region of interest" description="Disordered" evidence="1">
    <location>
        <begin position="35"/>
        <end position="56"/>
    </location>
</feature>
<protein>
    <submittedName>
        <fullName evidence="2">Uncharacterized protein</fullName>
    </submittedName>
</protein>
<dbReference type="PROSITE" id="PS51257">
    <property type="entry name" value="PROKAR_LIPOPROTEIN"/>
    <property type="match status" value="1"/>
</dbReference>
<sequence>MKDDRDDGMRRVILTVLAGAMILGGCDGNLFARRGSGKPTAASQRPAADGAGTGNTQSAEDLYTVLMIVMTDPGTHGADAQRYRRILTEKLAWKGLFVISKGGHSELYWGRYRTSAAAQKTLAKAKAYRTQNGMALFSRAMVVPLPGKDIGPEQWKLRNAAGEYSLLVAVFKDDQERNYIGRRRFAVEYCRRLRANRYQGYYLHGTVVSHVTIGAFGAKSFRRRKGPGGPEIEILDPQLKKLRKDFPQLAVNGSGVNVIYPTSTGKRVRVPRKTYLIRIPKD</sequence>
<name>A0A0F9E420_9ZZZZ</name>
<reference evidence="2" key="1">
    <citation type="journal article" date="2015" name="Nature">
        <title>Complex archaea that bridge the gap between prokaryotes and eukaryotes.</title>
        <authorList>
            <person name="Spang A."/>
            <person name="Saw J.H."/>
            <person name="Jorgensen S.L."/>
            <person name="Zaremba-Niedzwiedzka K."/>
            <person name="Martijn J."/>
            <person name="Lind A.E."/>
            <person name="van Eijk R."/>
            <person name="Schleper C."/>
            <person name="Guy L."/>
            <person name="Ettema T.J."/>
        </authorList>
    </citation>
    <scope>NUCLEOTIDE SEQUENCE</scope>
</reference>
<dbReference type="AlphaFoldDB" id="A0A0F9E420"/>
<evidence type="ECO:0000256" key="1">
    <source>
        <dbReference type="SAM" id="MobiDB-lite"/>
    </source>
</evidence>
<comment type="caution">
    <text evidence="2">The sequence shown here is derived from an EMBL/GenBank/DDBJ whole genome shotgun (WGS) entry which is preliminary data.</text>
</comment>